<reference evidence="2" key="1">
    <citation type="submission" date="2024-06" db="EMBL/GenBank/DDBJ databases">
        <title>Multi-omics analyses provide insights into the biosynthesis of the anticancer antibiotic pleurotin in Hohenbuehelia grisea.</title>
        <authorList>
            <person name="Weaver J.A."/>
            <person name="Alberti F."/>
        </authorList>
    </citation>
    <scope>NUCLEOTIDE SEQUENCE [LARGE SCALE GENOMIC DNA]</scope>
    <source>
        <strain evidence="2">T-177</strain>
    </source>
</reference>
<gene>
    <name evidence="1" type="ORF">HGRIS_012066</name>
</gene>
<sequence>MASNENKRKNNLPLSTNNILVQCHGVLEDVVSRLATAAIDEDSEEGSLIDSTVLETLQSVASNLGSKLNDRIGPCLFRPRYEPRQQSYGFRSLTADGLEKLEVDRGDNLVYLPDRALILRSSSAQIAEEEFWTSDALYSHLKMLKQFVTLNEAGARLWTNAFFFRVRAMLAATDKVMVLSLEQHVNANVNPTTDLTGYVDYTALRGPKAVAESFLQTPILSLKKNKDSLTPFVIEVKGFDLPLRNYLPQTAGEMYACGKTIGKSVVRGALTNGQQWIFIILRINPDGGAIYYTTPDIALFGRARDGVRQELLRDACDTVAAIMAQWIEYSDQNLGESDCFAYSAI</sequence>
<name>A0ABR3IR86_9AGAR</name>
<evidence type="ECO:0000313" key="2">
    <source>
        <dbReference type="Proteomes" id="UP001556367"/>
    </source>
</evidence>
<comment type="caution">
    <text evidence="1">The sequence shown here is derived from an EMBL/GenBank/DDBJ whole genome shotgun (WGS) entry which is preliminary data.</text>
</comment>
<dbReference type="Proteomes" id="UP001556367">
    <property type="component" value="Unassembled WGS sequence"/>
</dbReference>
<keyword evidence="2" id="KW-1185">Reference proteome</keyword>
<organism evidence="1 2">
    <name type="scientific">Hohenbuehelia grisea</name>
    <dbReference type="NCBI Taxonomy" id="104357"/>
    <lineage>
        <taxon>Eukaryota</taxon>
        <taxon>Fungi</taxon>
        <taxon>Dikarya</taxon>
        <taxon>Basidiomycota</taxon>
        <taxon>Agaricomycotina</taxon>
        <taxon>Agaricomycetes</taxon>
        <taxon>Agaricomycetidae</taxon>
        <taxon>Agaricales</taxon>
        <taxon>Pleurotineae</taxon>
        <taxon>Pleurotaceae</taxon>
        <taxon>Hohenbuehelia</taxon>
    </lineage>
</organism>
<protein>
    <submittedName>
        <fullName evidence="1">Uncharacterized protein</fullName>
    </submittedName>
</protein>
<dbReference type="EMBL" id="JASNQZ010000015">
    <property type="protein sequence ID" value="KAL0945777.1"/>
    <property type="molecule type" value="Genomic_DNA"/>
</dbReference>
<accession>A0ABR3IR86</accession>
<proteinExistence type="predicted"/>
<evidence type="ECO:0000313" key="1">
    <source>
        <dbReference type="EMBL" id="KAL0945777.1"/>
    </source>
</evidence>